<evidence type="ECO:0000256" key="5">
    <source>
        <dbReference type="ARBA" id="ARBA00023242"/>
    </source>
</evidence>
<dbReference type="STRING" id="13706.A0A1X2H184"/>
<dbReference type="GO" id="GO:0003723">
    <property type="term" value="F:RNA binding"/>
    <property type="evidence" value="ECO:0007669"/>
    <property type="project" value="TreeGrafter"/>
</dbReference>
<dbReference type="InterPro" id="IPR001202">
    <property type="entry name" value="WW_dom"/>
</dbReference>
<evidence type="ECO:0000256" key="1">
    <source>
        <dbReference type="ARBA" id="ARBA00004123"/>
    </source>
</evidence>
<dbReference type="Pfam" id="PF00397">
    <property type="entry name" value="WW"/>
    <property type="match status" value="2"/>
</dbReference>
<feature type="region of interest" description="Disordered" evidence="6">
    <location>
        <begin position="1"/>
        <end position="71"/>
    </location>
</feature>
<dbReference type="FunFam" id="1.10.10.440:FF:000013">
    <property type="entry name" value="pre-mRNA-processing protein 40A isoform X1"/>
    <property type="match status" value="1"/>
</dbReference>
<dbReference type="PROSITE" id="PS50020">
    <property type="entry name" value="WW_DOMAIN_2"/>
    <property type="match status" value="2"/>
</dbReference>
<keyword evidence="4" id="KW-0508">mRNA splicing</keyword>
<dbReference type="CDD" id="cd00201">
    <property type="entry name" value="WW"/>
    <property type="match status" value="2"/>
</dbReference>
<protein>
    <submittedName>
        <fullName evidence="9">Uncharacterized protein</fullName>
    </submittedName>
</protein>
<dbReference type="GO" id="GO:0005685">
    <property type="term" value="C:U1 snRNP"/>
    <property type="evidence" value="ECO:0007669"/>
    <property type="project" value="TreeGrafter"/>
</dbReference>
<keyword evidence="3" id="KW-0677">Repeat</keyword>
<comment type="subcellular location">
    <subcellularLocation>
        <location evidence="1">Nucleus</location>
    </subcellularLocation>
</comment>
<dbReference type="SMART" id="SM00441">
    <property type="entry name" value="FF"/>
    <property type="match status" value="5"/>
</dbReference>
<feature type="region of interest" description="Disordered" evidence="6">
    <location>
        <begin position="608"/>
        <end position="693"/>
    </location>
</feature>
<name>A0A1X2H184_SYNRA</name>
<feature type="compositionally biased region" description="Acidic residues" evidence="6">
    <location>
        <begin position="678"/>
        <end position="687"/>
    </location>
</feature>
<dbReference type="SUPFAM" id="SSF81698">
    <property type="entry name" value="FF domain"/>
    <property type="match status" value="5"/>
</dbReference>
<dbReference type="Pfam" id="PF01846">
    <property type="entry name" value="FF"/>
    <property type="match status" value="3"/>
</dbReference>
<feature type="compositionally biased region" description="Basic residues" evidence="6">
    <location>
        <begin position="633"/>
        <end position="645"/>
    </location>
</feature>
<evidence type="ECO:0000256" key="2">
    <source>
        <dbReference type="ARBA" id="ARBA00022664"/>
    </source>
</evidence>
<dbReference type="PANTHER" id="PTHR11864">
    <property type="entry name" value="PRE-MRNA-PROCESSING PROTEIN PRP40"/>
    <property type="match status" value="1"/>
</dbReference>
<dbReference type="InParanoid" id="A0A1X2H184"/>
<dbReference type="EMBL" id="MCGN01000011">
    <property type="protein sequence ID" value="ORY91132.1"/>
    <property type="molecule type" value="Genomic_DNA"/>
</dbReference>
<dbReference type="PROSITE" id="PS51676">
    <property type="entry name" value="FF"/>
    <property type="match status" value="2"/>
</dbReference>
<dbReference type="SMART" id="SM00456">
    <property type="entry name" value="WW"/>
    <property type="match status" value="2"/>
</dbReference>
<dbReference type="PROSITE" id="PS01159">
    <property type="entry name" value="WW_DOMAIN_1"/>
    <property type="match status" value="2"/>
</dbReference>
<feature type="domain" description="FF" evidence="8">
    <location>
        <begin position="195"/>
        <end position="249"/>
    </location>
</feature>
<dbReference type="Pfam" id="PF25432">
    <property type="entry name" value="FF_PRPF40A"/>
    <property type="match status" value="1"/>
</dbReference>
<organism evidence="9 10">
    <name type="scientific">Syncephalastrum racemosum</name>
    <name type="common">Filamentous fungus</name>
    <dbReference type="NCBI Taxonomy" id="13706"/>
    <lineage>
        <taxon>Eukaryota</taxon>
        <taxon>Fungi</taxon>
        <taxon>Fungi incertae sedis</taxon>
        <taxon>Mucoromycota</taxon>
        <taxon>Mucoromycotina</taxon>
        <taxon>Mucoromycetes</taxon>
        <taxon>Mucorales</taxon>
        <taxon>Syncephalastraceae</taxon>
        <taxon>Syncephalastrum</taxon>
    </lineage>
</organism>
<accession>A0A1X2H184</accession>
<evidence type="ECO:0000259" key="8">
    <source>
        <dbReference type="PROSITE" id="PS51676"/>
    </source>
</evidence>
<dbReference type="AlphaFoldDB" id="A0A1X2H184"/>
<feature type="region of interest" description="Disordered" evidence="6">
    <location>
        <begin position="137"/>
        <end position="187"/>
    </location>
</feature>
<feature type="domain" description="WW" evidence="7">
    <location>
        <begin position="93"/>
        <end position="126"/>
    </location>
</feature>
<evidence type="ECO:0000256" key="6">
    <source>
        <dbReference type="SAM" id="MobiDB-lite"/>
    </source>
</evidence>
<feature type="compositionally biased region" description="Low complexity" evidence="6">
    <location>
        <begin position="18"/>
        <end position="38"/>
    </location>
</feature>
<feature type="compositionally biased region" description="Basic and acidic residues" evidence="6">
    <location>
        <begin position="646"/>
        <end position="661"/>
    </location>
</feature>
<evidence type="ECO:0000313" key="10">
    <source>
        <dbReference type="Proteomes" id="UP000242180"/>
    </source>
</evidence>
<dbReference type="InterPro" id="IPR036517">
    <property type="entry name" value="FF_domain_sf"/>
</dbReference>
<dbReference type="InterPro" id="IPR036020">
    <property type="entry name" value="WW_dom_sf"/>
</dbReference>
<dbReference type="FunCoup" id="A0A1X2H184">
    <property type="interactions" value="868"/>
</dbReference>
<keyword evidence="10" id="KW-1185">Reference proteome</keyword>
<dbReference type="InterPro" id="IPR002713">
    <property type="entry name" value="FF_domain"/>
</dbReference>
<feature type="compositionally biased region" description="Pro residues" evidence="6">
    <location>
        <begin position="1"/>
        <end position="14"/>
    </location>
</feature>
<dbReference type="PANTHER" id="PTHR11864:SF0">
    <property type="entry name" value="PRP40 PRE-MRNA PROCESSING FACTOR 40 HOMOLOG A (YEAST)"/>
    <property type="match status" value="1"/>
</dbReference>
<dbReference type="SUPFAM" id="SSF51045">
    <property type="entry name" value="WW domain"/>
    <property type="match status" value="2"/>
</dbReference>
<evidence type="ECO:0000313" key="9">
    <source>
        <dbReference type="EMBL" id="ORY91132.1"/>
    </source>
</evidence>
<evidence type="ECO:0000259" key="7">
    <source>
        <dbReference type="PROSITE" id="PS50020"/>
    </source>
</evidence>
<dbReference type="InterPro" id="IPR039726">
    <property type="entry name" value="Prp40-like"/>
</dbReference>
<feature type="compositionally biased region" description="Low complexity" evidence="6">
    <location>
        <begin position="153"/>
        <end position="166"/>
    </location>
</feature>
<dbReference type="OMA" id="RDEIFQD"/>
<dbReference type="Proteomes" id="UP000242180">
    <property type="component" value="Unassembled WGS sequence"/>
</dbReference>
<dbReference type="GO" id="GO:0071004">
    <property type="term" value="C:U2-type prespliceosome"/>
    <property type="evidence" value="ECO:0007669"/>
    <property type="project" value="TreeGrafter"/>
</dbReference>
<dbReference type="GO" id="GO:0045292">
    <property type="term" value="P:mRNA cis splicing, via spliceosome"/>
    <property type="evidence" value="ECO:0007669"/>
    <property type="project" value="InterPro"/>
</dbReference>
<feature type="compositionally biased region" description="Basic and acidic residues" evidence="6">
    <location>
        <begin position="58"/>
        <end position="68"/>
    </location>
</feature>
<comment type="caution">
    <text evidence="9">The sequence shown here is derived from an EMBL/GenBank/DDBJ whole genome shotgun (WGS) entry which is preliminary data.</text>
</comment>
<evidence type="ECO:0000256" key="3">
    <source>
        <dbReference type="ARBA" id="ARBA00022737"/>
    </source>
</evidence>
<reference evidence="9 10" key="1">
    <citation type="submission" date="2016-07" db="EMBL/GenBank/DDBJ databases">
        <title>Pervasive Adenine N6-methylation of Active Genes in Fungi.</title>
        <authorList>
            <consortium name="DOE Joint Genome Institute"/>
            <person name="Mondo S.J."/>
            <person name="Dannebaum R.O."/>
            <person name="Kuo R.C."/>
            <person name="Labutti K."/>
            <person name="Haridas S."/>
            <person name="Kuo A."/>
            <person name="Salamov A."/>
            <person name="Ahrendt S.R."/>
            <person name="Lipzen A."/>
            <person name="Sullivan W."/>
            <person name="Andreopoulos W.B."/>
            <person name="Clum A."/>
            <person name="Lindquist E."/>
            <person name="Daum C."/>
            <person name="Ramamoorthy G.K."/>
            <person name="Gryganskyi A."/>
            <person name="Culley D."/>
            <person name="Magnuson J.K."/>
            <person name="James T.Y."/>
            <person name="O'Malley M.A."/>
            <person name="Stajich J.E."/>
            <person name="Spatafora J.W."/>
            <person name="Visel A."/>
            <person name="Grigoriev I.V."/>
        </authorList>
    </citation>
    <scope>NUCLEOTIDE SEQUENCE [LARGE SCALE GENOMIC DNA]</scope>
    <source>
        <strain evidence="9 10">NRRL 2496</strain>
    </source>
</reference>
<dbReference type="Gene3D" id="1.10.10.440">
    <property type="entry name" value="FF domain"/>
    <property type="match status" value="5"/>
</dbReference>
<sequence>MYRPPPHPFSPPQGPGFQGSPPVSPPVGGAPWQQQQQQQPPPPASGSDVGSPASTPVWKEHQTPEGRKYWFNTATRQSTWEKPEELLTLEEKALMSCPWKEYKTPEGKTYYSHVKTKESRWSMPPEYQELVDRMKKAKEMAEMRPNPSPSTPVTPTSSTTPVNATPETDPRRQIRQPPPSAALLSQTPAVEFATKDEAEKAFNKLLKETGVRPDWTWEQTMRAIITNPMYRALKTIGERKAAFQAYVEREGKKERELKEERETKQRLAFTHMLENAKEIKPYTRYQTAAKLLGNNPAFTQIKSDAQREQYFDEYVTGLQRREKDRLRELRKASMEAFAQLLSNIPEIKFNTTWKKAQSIYMSHPDFERPGAFEGMDMLDFLSVYEDHMRVMWQEPEAQMEKMVRAHRRNARKARDGFKLLLGELIEKGVVNARSMWKEVYPHLKDDERYLTLIDNLGTNDSSPLDIFWDVLDDLDEQLYQQKKIVYDVLKKNDFEVAVDTTFEDYMAVLEKDSAIKDRVTEANLKIIFEHLQNKAIHRLKEEKRRQERKLKKKMDALRYAMKYVQPEIGVDETYEAVRPRIEGLSEFEAIEDEQARMEAFDKYMKRLKEKSEQDEEDEEGMIKEDEDAAAPHGRSHSTGRRHAKQSRKDSDRESEYSEDARRKRQKQYAREGGYSSAEEGEALDQYENDPRRR</sequence>
<proteinExistence type="predicted"/>
<dbReference type="OrthoDB" id="187617at2759"/>
<keyword evidence="5" id="KW-0539">Nucleus</keyword>
<gene>
    <name evidence="9" type="ORF">BCR43DRAFT_566703</name>
</gene>
<feature type="domain" description="FF" evidence="8">
    <location>
        <begin position="408"/>
        <end position="473"/>
    </location>
</feature>
<feature type="domain" description="WW" evidence="7">
    <location>
        <begin position="58"/>
        <end position="85"/>
    </location>
</feature>
<evidence type="ECO:0000256" key="4">
    <source>
        <dbReference type="ARBA" id="ARBA00023187"/>
    </source>
</evidence>
<feature type="compositionally biased region" description="Acidic residues" evidence="6">
    <location>
        <begin position="612"/>
        <end position="628"/>
    </location>
</feature>
<dbReference type="Gene3D" id="2.20.70.10">
    <property type="match status" value="2"/>
</dbReference>
<keyword evidence="2" id="KW-0507">mRNA processing</keyword>